<gene>
    <name evidence="3" type="ORF">P8V03_16470</name>
</gene>
<evidence type="ECO:0000256" key="2">
    <source>
        <dbReference type="SAM" id="MobiDB-lite"/>
    </source>
</evidence>
<organism evidence="3 4">
    <name type="scientific">Clostridium tanneri</name>
    <dbReference type="NCBI Taxonomy" id="3037988"/>
    <lineage>
        <taxon>Bacteria</taxon>
        <taxon>Bacillati</taxon>
        <taxon>Bacillota</taxon>
        <taxon>Clostridia</taxon>
        <taxon>Eubacteriales</taxon>
        <taxon>Clostridiaceae</taxon>
        <taxon>Clostridium</taxon>
    </lineage>
</organism>
<feature type="region of interest" description="Disordered" evidence="2">
    <location>
        <begin position="180"/>
        <end position="212"/>
    </location>
</feature>
<feature type="compositionally biased region" description="Basic and acidic residues" evidence="2">
    <location>
        <begin position="180"/>
        <end position="190"/>
    </location>
</feature>
<dbReference type="Proteomes" id="UP001281656">
    <property type="component" value="Unassembled WGS sequence"/>
</dbReference>
<dbReference type="RefSeq" id="WP_318799016.1">
    <property type="nucleotide sequence ID" value="NZ_JARUJP010000027.1"/>
</dbReference>
<feature type="coiled-coil region" evidence="1">
    <location>
        <begin position="45"/>
        <end position="72"/>
    </location>
</feature>
<feature type="compositionally biased region" description="Basic and acidic residues" evidence="2">
    <location>
        <begin position="111"/>
        <end position="135"/>
    </location>
</feature>
<evidence type="ECO:0000313" key="3">
    <source>
        <dbReference type="EMBL" id="MDW8802742.1"/>
    </source>
</evidence>
<dbReference type="EMBL" id="JARUJP010000027">
    <property type="protein sequence ID" value="MDW8802742.1"/>
    <property type="molecule type" value="Genomic_DNA"/>
</dbReference>
<protein>
    <submittedName>
        <fullName evidence="3">Uncharacterized protein</fullName>
    </submittedName>
</protein>
<comment type="caution">
    <text evidence="3">The sequence shown here is derived from an EMBL/GenBank/DDBJ whole genome shotgun (WGS) entry which is preliminary data.</text>
</comment>
<reference evidence="3 4" key="1">
    <citation type="submission" date="2023-04" db="EMBL/GenBank/DDBJ databases">
        <title>Clostridium tannerae sp. nov., isolated from the fecal material of an alpaca.</title>
        <authorList>
            <person name="Miller S."/>
            <person name="Hendry M."/>
            <person name="King J."/>
            <person name="Sankaranarayanan K."/>
            <person name="Lawson P.A."/>
        </authorList>
    </citation>
    <scope>NUCLEOTIDE SEQUENCE [LARGE SCALE GENOMIC DNA]</scope>
    <source>
        <strain evidence="3 4">A1-XYC3</strain>
    </source>
</reference>
<feature type="region of interest" description="Disordered" evidence="2">
    <location>
        <begin position="111"/>
        <end position="137"/>
    </location>
</feature>
<name>A0ABU4JX53_9CLOT</name>
<keyword evidence="4" id="KW-1185">Reference proteome</keyword>
<evidence type="ECO:0000313" key="4">
    <source>
        <dbReference type="Proteomes" id="UP001281656"/>
    </source>
</evidence>
<feature type="compositionally biased region" description="Low complexity" evidence="2">
    <location>
        <begin position="194"/>
        <end position="212"/>
    </location>
</feature>
<evidence type="ECO:0000256" key="1">
    <source>
        <dbReference type="SAM" id="Coils"/>
    </source>
</evidence>
<accession>A0ABU4JX53</accession>
<sequence>MNKQKNLLLALIIIIFLSVNYAVYNLYFSNKINQVNQQKSTYFQVLDKINKIEESEKKLEKLISDNEKLKSNSETLDSMAPKQIDTPQLVYDFYTSCAQYNIKGQELDFDLGEKDDQEKTAEDKKDQGDKREDKQNNFQKLTIDLKVSGNRNDIEQYIRNLQGITKRQLNIKSIKILTSEAKDKDAKEQEGIDNNSSNKTKTSYNSNKTTVSSNPVKLTKKFDGAFSKVSLNGKLVVDGIVDNGIYTNDTPKGSFVTDKKEGTTSNDNTNTNLIDDNENATSIINSDVILAEIIFYQYIQGDGKDFDVSKAYDFYDKNTGFESIADMFKKK</sequence>
<proteinExistence type="predicted"/>
<keyword evidence="1" id="KW-0175">Coiled coil</keyword>